<dbReference type="SMART" id="SM00980">
    <property type="entry name" value="THAP"/>
    <property type="match status" value="1"/>
</dbReference>
<evidence type="ECO:0000259" key="8">
    <source>
        <dbReference type="PROSITE" id="PS50950"/>
    </source>
</evidence>
<evidence type="ECO:0000313" key="9">
    <source>
        <dbReference type="EMBL" id="BES89739.1"/>
    </source>
</evidence>
<evidence type="ECO:0000256" key="2">
    <source>
        <dbReference type="ARBA" id="ARBA00022723"/>
    </source>
</evidence>
<dbReference type="SUPFAM" id="SSF57716">
    <property type="entry name" value="Glucocorticoid receptor-like (DNA-binding domain)"/>
    <property type="match status" value="1"/>
</dbReference>
<name>A0ABN7ABP7_9HEMI</name>
<evidence type="ECO:0000256" key="5">
    <source>
        <dbReference type="ARBA" id="ARBA00023125"/>
    </source>
</evidence>
<evidence type="ECO:0000256" key="4">
    <source>
        <dbReference type="ARBA" id="ARBA00022833"/>
    </source>
</evidence>
<keyword evidence="10" id="KW-1185">Reference proteome</keyword>
<dbReference type="PROSITE" id="PS50950">
    <property type="entry name" value="ZF_THAP"/>
    <property type="match status" value="1"/>
</dbReference>
<keyword evidence="5 6" id="KW-0238">DNA-binding</keyword>
<dbReference type="EMBL" id="AP028909">
    <property type="protein sequence ID" value="BES89739.1"/>
    <property type="molecule type" value="Genomic_DNA"/>
</dbReference>
<feature type="region of interest" description="Disordered" evidence="7">
    <location>
        <begin position="111"/>
        <end position="135"/>
    </location>
</feature>
<evidence type="ECO:0000256" key="3">
    <source>
        <dbReference type="ARBA" id="ARBA00022771"/>
    </source>
</evidence>
<dbReference type="InterPro" id="IPR027805">
    <property type="entry name" value="Transposase_HTH_dom"/>
</dbReference>
<keyword evidence="2" id="KW-0479">Metal-binding</keyword>
<dbReference type="Proteomes" id="UP001307889">
    <property type="component" value="Chromosome 1"/>
</dbReference>
<keyword evidence="3 6" id="KW-0863">Zinc-finger</keyword>
<dbReference type="InterPro" id="IPR006612">
    <property type="entry name" value="THAP_Znf"/>
</dbReference>
<dbReference type="PANTHER" id="PTHR23080">
    <property type="entry name" value="THAP DOMAIN PROTEIN"/>
    <property type="match status" value="1"/>
</dbReference>
<evidence type="ECO:0000313" key="10">
    <source>
        <dbReference type="Proteomes" id="UP001307889"/>
    </source>
</evidence>
<protein>
    <recommendedName>
        <fullName evidence="8">THAP-type domain-containing protein</fullName>
    </recommendedName>
</protein>
<comment type="cofactor">
    <cofactor evidence="1">
        <name>a divalent metal cation</name>
        <dbReference type="ChEBI" id="CHEBI:60240"/>
    </cofactor>
</comment>
<sequence>MSERSCCVVGCKTTKTRNPTVTLHSFPGKPYEKDRRQKWITAVNRLNADGSPWQPSRHSEVCSLHFVGGKVSNIQNHPAYIPSIFPKNYRKPQLTIGQEQRQISRFNRWLKRKSSKAAPPPAEDQSSSDDLQLPVDEEPTSASCAVQVYLGKSPGDCLQLVCDRISDTCVAIQCELPQTLRFQPIGRADVSCGPSNLSEICGGFYGQTSVKDERELRSLCGVGREAFDYFSSLLTSPISVSLTNDHVLLLFFMKLKLGISFTALGVLLNIHQTTAFNLFVATLEVLASRTAEIVWPDKFAVKKVLPACFRGTKYEDARVIINCMAIPAEQPKHIEDRISMYSNCKNGYAYKFLIGMTPLGTISFKSRVYGGRSSDAYIVDNCGFMQMLEPGDVVLADQEFPRIQSSHTNGATILVIPPVLTSGRPTDDELAGTEEISPIGIHVERCVGRIKMFRLLDKIPRCLFSHIDDIVHICCVLVNHMNPLVKVPTIEEDDDDDGI</sequence>
<dbReference type="Pfam" id="PF13613">
    <property type="entry name" value="HTH_Tnp_4"/>
    <property type="match status" value="1"/>
</dbReference>
<dbReference type="PANTHER" id="PTHR23080:SF143">
    <property type="entry name" value="SI:DKEY-56D12.4"/>
    <property type="match status" value="1"/>
</dbReference>
<evidence type="ECO:0000256" key="7">
    <source>
        <dbReference type="SAM" id="MobiDB-lite"/>
    </source>
</evidence>
<evidence type="ECO:0000256" key="1">
    <source>
        <dbReference type="ARBA" id="ARBA00001968"/>
    </source>
</evidence>
<proteinExistence type="predicted"/>
<dbReference type="Pfam" id="PF05485">
    <property type="entry name" value="THAP"/>
    <property type="match status" value="1"/>
</dbReference>
<evidence type="ECO:0000256" key="6">
    <source>
        <dbReference type="PROSITE-ProRule" id="PRU00309"/>
    </source>
</evidence>
<keyword evidence="4" id="KW-0862">Zinc</keyword>
<accession>A0ABN7ABP7</accession>
<gene>
    <name evidence="9" type="ORF">NTJ_02546</name>
</gene>
<reference evidence="9 10" key="1">
    <citation type="submission" date="2023-09" db="EMBL/GenBank/DDBJ databases">
        <title>Nesidiocoris tenuis whole genome shotgun sequence.</title>
        <authorList>
            <person name="Shibata T."/>
            <person name="Shimoda M."/>
            <person name="Kobayashi T."/>
            <person name="Uehara T."/>
        </authorList>
    </citation>
    <scope>NUCLEOTIDE SEQUENCE [LARGE SCALE GENOMIC DNA]</scope>
    <source>
        <strain evidence="9 10">Japan</strain>
    </source>
</reference>
<dbReference type="InterPro" id="IPR027806">
    <property type="entry name" value="HARBI1_dom"/>
</dbReference>
<dbReference type="Pfam" id="PF13359">
    <property type="entry name" value="DDE_Tnp_4"/>
    <property type="match status" value="1"/>
</dbReference>
<feature type="domain" description="THAP-type" evidence="8">
    <location>
        <begin position="1"/>
        <end position="85"/>
    </location>
</feature>
<organism evidence="9 10">
    <name type="scientific">Nesidiocoris tenuis</name>
    <dbReference type="NCBI Taxonomy" id="355587"/>
    <lineage>
        <taxon>Eukaryota</taxon>
        <taxon>Metazoa</taxon>
        <taxon>Ecdysozoa</taxon>
        <taxon>Arthropoda</taxon>
        <taxon>Hexapoda</taxon>
        <taxon>Insecta</taxon>
        <taxon>Pterygota</taxon>
        <taxon>Neoptera</taxon>
        <taxon>Paraneoptera</taxon>
        <taxon>Hemiptera</taxon>
        <taxon>Heteroptera</taxon>
        <taxon>Panheteroptera</taxon>
        <taxon>Cimicomorpha</taxon>
        <taxon>Miridae</taxon>
        <taxon>Dicyphina</taxon>
        <taxon>Nesidiocoris</taxon>
    </lineage>
</organism>